<comment type="caution">
    <text evidence="1">The sequence shown here is derived from an EMBL/GenBank/DDBJ whole genome shotgun (WGS) entry which is preliminary data.</text>
</comment>
<evidence type="ECO:0000313" key="2">
    <source>
        <dbReference type="EMBL" id="CAF3596427.1"/>
    </source>
</evidence>
<keyword evidence="3" id="KW-1185">Reference proteome</keyword>
<organism evidence="1 3">
    <name type="scientific">Didymodactylos carnosus</name>
    <dbReference type="NCBI Taxonomy" id="1234261"/>
    <lineage>
        <taxon>Eukaryota</taxon>
        <taxon>Metazoa</taxon>
        <taxon>Spiralia</taxon>
        <taxon>Gnathifera</taxon>
        <taxon>Rotifera</taxon>
        <taxon>Eurotatoria</taxon>
        <taxon>Bdelloidea</taxon>
        <taxon>Philodinida</taxon>
        <taxon>Philodinidae</taxon>
        <taxon>Didymodactylos</taxon>
    </lineage>
</organism>
<evidence type="ECO:0000313" key="3">
    <source>
        <dbReference type="Proteomes" id="UP000663829"/>
    </source>
</evidence>
<gene>
    <name evidence="1" type="ORF">GPM918_LOCUS4018</name>
    <name evidence="2" type="ORF">SRO942_LOCUS4018</name>
</gene>
<accession>A0A813TCS8</accession>
<evidence type="ECO:0000313" key="1">
    <source>
        <dbReference type="EMBL" id="CAF0810804.1"/>
    </source>
</evidence>
<dbReference type="EMBL" id="CAJNOQ010000520">
    <property type="protein sequence ID" value="CAF0810804.1"/>
    <property type="molecule type" value="Genomic_DNA"/>
</dbReference>
<dbReference type="Proteomes" id="UP000681722">
    <property type="component" value="Unassembled WGS sequence"/>
</dbReference>
<name>A0A813TCS8_9BILA</name>
<protein>
    <submittedName>
        <fullName evidence="1">Uncharacterized protein</fullName>
    </submittedName>
</protein>
<proteinExistence type="predicted"/>
<reference evidence="1" key="1">
    <citation type="submission" date="2021-02" db="EMBL/GenBank/DDBJ databases">
        <authorList>
            <person name="Nowell W R."/>
        </authorList>
    </citation>
    <scope>NUCLEOTIDE SEQUENCE</scope>
</reference>
<dbReference type="Proteomes" id="UP000663829">
    <property type="component" value="Unassembled WGS sequence"/>
</dbReference>
<dbReference type="AlphaFoldDB" id="A0A813TCS8"/>
<sequence>MTGTLDGWWHFTNTGRRSNYPLLPKQAWENVIKESGFDECIIVDDSVLPIIIAQVPSNNHTTDVLPIDDSEKSNWLIFHDTEDAGKMLSSKLQSVGDNVVCEDSSTLNQDVELRVTE</sequence>
<dbReference type="EMBL" id="CAJOBC010000520">
    <property type="protein sequence ID" value="CAF3596427.1"/>
    <property type="molecule type" value="Genomic_DNA"/>
</dbReference>